<dbReference type="Pfam" id="PF00012">
    <property type="entry name" value="HSP70"/>
    <property type="match status" value="1"/>
</dbReference>
<evidence type="ECO:0000256" key="1">
    <source>
        <dbReference type="ARBA" id="ARBA00022741"/>
    </source>
</evidence>
<evidence type="ECO:0000256" key="2">
    <source>
        <dbReference type="ARBA" id="ARBA00022840"/>
    </source>
</evidence>
<dbReference type="SUPFAM" id="SSF53067">
    <property type="entry name" value="Actin-like ATPase domain"/>
    <property type="match status" value="2"/>
</dbReference>
<dbReference type="PANTHER" id="PTHR14187">
    <property type="entry name" value="ALPHA KINASE/ELONGATION FACTOR 2 KINASE"/>
    <property type="match status" value="1"/>
</dbReference>
<dbReference type="Proteomes" id="UP000562682">
    <property type="component" value="Unassembled WGS sequence"/>
</dbReference>
<dbReference type="InterPro" id="IPR013126">
    <property type="entry name" value="Hsp_70_fam"/>
</dbReference>
<dbReference type="InterPro" id="IPR043129">
    <property type="entry name" value="ATPase_NBD"/>
</dbReference>
<accession>A0A8H5WUJ4</accession>
<dbReference type="GO" id="GO:0005524">
    <property type="term" value="F:ATP binding"/>
    <property type="evidence" value="ECO:0007669"/>
    <property type="project" value="UniProtKB-KW"/>
</dbReference>
<dbReference type="EMBL" id="JAAOAK010000357">
    <property type="protein sequence ID" value="KAF5670818.1"/>
    <property type="molecule type" value="Genomic_DNA"/>
</dbReference>
<gene>
    <name evidence="3" type="ORF">FDENT_11139</name>
</gene>
<keyword evidence="2" id="KW-0067">ATP-binding</keyword>
<evidence type="ECO:0008006" key="5">
    <source>
        <dbReference type="Google" id="ProtNLM"/>
    </source>
</evidence>
<dbReference type="Gene3D" id="3.90.640.10">
    <property type="entry name" value="Actin, Chain A, domain 4"/>
    <property type="match status" value="1"/>
</dbReference>
<reference evidence="3 4" key="1">
    <citation type="submission" date="2020-05" db="EMBL/GenBank/DDBJ databases">
        <title>Identification and distribution of gene clusters putatively required for synthesis of sphingolipid metabolism inhibitors in phylogenetically diverse species of the filamentous fungus Fusarium.</title>
        <authorList>
            <person name="Kim H.-S."/>
            <person name="Busman M."/>
            <person name="Brown D.W."/>
            <person name="Divon H."/>
            <person name="Uhlig S."/>
            <person name="Proctor R.H."/>
        </authorList>
    </citation>
    <scope>NUCLEOTIDE SEQUENCE [LARGE SCALE GENOMIC DNA]</scope>
    <source>
        <strain evidence="3 4">NRRL 25311</strain>
    </source>
</reference>
<dbReference type="AlphaFoldDB" id="A0A8H5WUJ4"/>
<evidence type="ECO:0000313" key="4">
    <source>
        <dbReference type="Proteomes" id="UP000562682"/>
    </source>
</evidence>
<protein>
    <recommendedName>
        <fullName evidence="5">Actin-like ATPase domain-containing protein</fullName>
    </recommendedName>
</protein>
<dbReference type="GO" id="GO:0140662">
    <property type="term" value="F:ATP-dependent protein folding chaperone"/>
    <property type="evidence" value="ECO:0007669"/>
    <property type="project" value="InterPro"/>
</dbReference>
<organism evidence="3 4">
    <name type="scientific">Fusarium denticulatum</name>
    <dbReference type="NCBI Taxonomy" id="48507"/>
    <lineage>
        <taxon>Eukaryota</taxon>
        <taxon>Fungi</taxon>
        <taxon>Dikarya</taxon>
        <taxon>Ascomycota</taxon>
        <taxon>Pezizomycotina</taxon>
        <taxon>Sordariomycetes</taxon>
        <taxon>Hypocreomycetidae</taxon>
        <taxon>Hypocreales</taxon>
        <taxon>Nectriaceae</taxon>
        <taxon>Fusarium</taxon>
        <taxon>Fusarium fujikuroi species complex</taxon>
    </lineage>
</organism>
<dbReference type="PANTHER" id="PTHR14187:SF5">
    <property type="entry name" value="HEAT SHOCK 70 KDA PROTEIN 12A"/>
    <property type="match status" value="1"/>
</dbReference>
<dbReference type="CDD" id="cd10170">
    <property type="entry name" value="ASKHA_NBD_HSP70"/>
    <property type="match status" value="1"/>
</dbReference>
<comment type="caution">
    <text evidence="3">The sequence shown here is derived from an EMBL/GenBank/DDBJ whole genome shotgun (WGS) entry which is preliminary data.</text>
</comment>
<keyword evidence="1" id="KW-0547">Nucleotide-binding</keyword>
<name>A0A8H5WUJ4_9HYPO</name>
<sequence>MDSSSGSRTRVVVGLDLGTTFSGISYAVLPQNLNGPVSFWWKVGSSHQPKIPTQVEVSGTPIEWFKLSILHRDDLEKEILASETFNKSNSARERTNLTATDVTAKYLCNIWKVFLNELQKMIGDAHIQITITVPVLWPDYARKAIYDALHQADIISNNVELAPKFVAEPEAAALATFSAAYYHVDGTPFSKVQPGQVVIVCDCGGGTTDTAVYEIRSVHPLRVKEVLKGRRIFAGACIMDDGFMKLLKERIAQVISPRVFQTLKDEDFAEIAYTHWDNDVKKSFSNNFQTKRIELPFHWVGSQHRRMPVGQSVHVEFNHNEIASIFNPIVEKITHLIEEEILDIPAKLFKDVTYLIMAGGFSQNLYLRHQISQTVNRVSPDTNTLDYPNGQGWNAVSMGAVIHALQAQAIQQPVLVTSRIVRASWGVRERDGHSIFWLVVENESLDAAQPNLRRVPAEALSTDGHTGGDNFSIRVYSRQLQNEAPRVQEVCILRWKTVDVGLDSDMKPVLKAALQIEFKWDGAAMDFSLFYGGVQQSSVEVKHPWDA</sequence>
<keyword evidence="4" id="KW-1185">Reference proteome</keyword>
<proteinExistence type="predicted"/>
<dbReference type="Gene3D" id="3.30.420.40">
    <property type="match status" value="2"/>
</dbReference>
<evidence type="ECO:0000313" key="3">
    <source>
        <dbReference type="EMBL" id="KAF5670818.1"/>
    </source>
</evidence>